<dbReference type="EMBL" id="DRND01000222">
    <property type="protein sequence ID" value="HFC46777.1"/>
    <property type="molecule type" value="Genomic_DNA"/>
</dbReference>
<sequence>MTKEVETVLDTSKELRRGDRFSFSCVPQKECFTQCCYDLTLILMPYDIYRLKK</sequence>
<dbReference type="Proteomes" id="UP000885797">
    <property type="component" value="Unassembled WGS sequence"/>
</dbReference>
<comment type="caution">
    <text evidence="1">The sequence shown here is derived from an EMBL/GenBank/DDBJ whole genome shotgun (WGS) entry which is preliminary data.</text>
</comment>
<reference evidence="1" key="1">
    <citation type="journal article" date="2020" name="mSystems">
        <title>Genome- and Community-Level Interaction Insights into Carbon Utilization and Element Cycling Functions of Hydrothermarchaeota in Hydrothermal Sediment.</title>
        <authorList>
            <person name="Zhou Z."/>
            <person name="Liu Y."/>
            <person name="Xu W."/>
            <person name="Pan J."/>
            <person name="Luo Z.H."/>
            <person name="Li M."/>
        </authorList>
    </citation>
    <scope>NUCLEOTIDE SEQUENCE [LARGE SCALE GENOMIC DNA]</scope>
    <source>
        <strain evidence="1">HyVt-503</strain>
    </source>
</reference>
<proteinExistence type="predicted"/>
<protein>
    <submittedName>
        <fullName evidence="1">YkgJ family cysteine cluster protein</fullName>
    </submittedName>
</protein>
<evidence type="ECO:0000313" key="1">
    <source>
        <dbReference type="EMBL" id="HFC46777.1"/>
    </source>
</evidence>
<organism evidence="1">
    <name type="scientific">Dissulfuribacter thermophilus</name>
    <dbReference type="NCBI Taxonomy" id="1156395"/>
    <lineage>
        <taxon>Bacteria</taxon>
        <taxon>Pseudomonadati</taxon>
        <taxon>Thermodesulfobacteriota</taxon>
        <taxon>Dissulfuribacteria</taxon>
        <taxon>Dissulfuribacterales</taxon>
        <taxon>Dissulfuribacteraceae</taxon>
        <taxon>Dissulfuribacter</taxon>
    </lineage>
</organism>
<feature type="non-terminal residue" evidence="1">
    <location>
        <position position="53"/>
    </location>
</feature>
<name>A0A7V2SVN0_9BACT</name>
<gene>
    <name evidence="1" type="ORF">ENJ63_02720</name>
</gene>
<dbReference type="AlphaFoldDB" id="A0A7V2SVN0"/>
<accession>A0A7V2SVN0</accession>